<name>A0A6V7VZC1_MELEN</name>
<evidence type="ECO:0000313" key="2">
    <source>
        <dbReference type="EMBL" id="CAD2180285.1"/>
    </source>
</evidence>
<dbReference type="Proteomes" id="UP000580250">
    <property type="component" value="Unassembled WGS sequence"/>
</dbReference>
<gene>
    <name evidence="2" type="ORF">MENT_LOCUS32350</name>
</gene>
<dbReference type="EMBL" id="CAJEWN010000366">
    <property type="protein sequence ID" value="CAD2180285.1"/>
    <property type="molecule type" value="Genomic_DNA"/>
</dbReference>
<accession>A0A6V7VZC1</accession>
<feature type="chain" id="PRO_5027824396" evidence="1">
    <location>
        <begin position="21"/>
        <end position="148"/>
    </location>
</feature>
<evidence type="ECO:0000313" key="3">
    <source>
        <dbReference type="Proteomes" id="UP000580250"/>
    </source>
</evidence>
<comment type="caution">
    <text evidence="2">The sequence shown here is derived from an EMBL/GenBank/DDBJ whole genome shotgun (WGS) entry which is preliminary data.</text>
</comment>
<proteinExistence type="predicted"/>
<dbReference type="AlphaFoldDB" id="A0A6V7VZC1"/>
<sequence length="148" mass="17137">MNFLSIIFILIFVVDQQTNGMLPVYRNQKEKRKSKGKEASSSTAPGFANFLPKYDFSLLELTFLTEILREIEPNTIFTNNPNELIRIMQHCGQLVFSRVNYPQVNFDQVIPHFFAKLNLVSNEFFNIIRETGFGLVIDIGSRDREVKN</sequence>
<protein>
    <submittedName>
        <fullName evidence="2">Uncharacterized protein</fullName>
    </submittedName>
</protein>
<keyword evidence="1" id="KW-0732">Signal</keyword>
<reference evidence="2 3" key="1">
    <citation type="submission" date="2020-08" db="EMBL/GenBank/DDBJ databases">
        <authorList>
            <person name="Koutsovoulos G."/>
            <person name="Danchin GJ E."/>
        </authorList>
    </citation>
    <scope>NUCLEOTIDE SEQUENCE [LARGE SCALE GENOMIC DNA]</scope>
</reference>
<organism evidence="2 3">
    <name type="scientific">Meloidogyne enterolobii</name>
    <name type="common">Root-knot nematode worm</name>
    <name type="synonym">Meloidogyne mayaguensis</name>
    <dbReference type="NCBI Taxonomy" id="390850"/>
    <lineage>
        <taxon>Eukaryota</taxon>
        <taxon>Metazoa</taxon>
        <taxon>Ecdysozoa</taxon>
        <taxon>Nematoda</taxon>
        <taxon>Chromadorea</taxon>
        <taxon>Rhabditida</taxon>
        <taxon>Tylenchina</taxon>
        <taxon>Tylenchomorpha</taxon>
        <taxon>Tylenchoidea</taxon>
        <taxon>Meloidogynidae</taxon>
        <taxon>Meloidogyninae</taxon>
        <taxon>Meloidogyne</taxon>
    </lineage>
</organism>
<evidence type="ECO:0000256" key="1">
    <source>
        <dbReference type="SAM" id="SignalP"/>
    </source>
</evidence>
<feature type="signal peptide" evidence="1">
    <location>
        <begin position="1"/>
        <end position="20"/>
    </location>
</feature>